<name>A0A158NZP1_ATTCE</name>
<comment type="caution">
    <text evidence="10">Lacks conserved residue(s) required for the propagation of feature annotation.</text>
</comment>
<dbReference type="GO" id="GO:0005549">
    <property type="term" value="F:odorant binding"/>
    <property type="evidence" value="ECO:0007669"/>
    <property type="project" value="InterPro"/>
</dbReference>
<feature type="transmembrane region" description="Helical" evidence="10">
    <location>
        <begin position="50"/>
        <end position="68"/>
    </location>
</feature>
<dbReference type="KEGG" id="acep:105626308"/>
<evidence type="ECO:0000313" key="12">
    <source>
        <dbReference type="Proteomes" id="UP000005205"/>
    </source>
</evidence>
<organism evidence="11 12">
    <name type="scientific">Atta cephalotes</name>
    <name type="common">Leafcutter ant</name>
    <dbReference type="NCBI Taxonomy" id="12957"/>
    <lineage>
        <taxon>Eukaryota</taxon>
        <taxon>Metazoa</taxon>
        <taxon>Ecdysozoa</taxon>
        <taxon>Arthropoda</taxon>
        <taxon>Hexapoda</taxon>
        <taxon>Insecta</taxon>
        <taxon>Pterygota</taxon>
        <taxon>Neoptera</taxon>
        <taxon>Endopterygota</taxon>
        <taxon>Hymenoptera</taxon>
        <taxon>Apocrita</taxon>
        <taxon>Aculeata</taxon>
        <taxon>Formicoidea</taxon>
        <taxon>Formicidae</taxon>
        <taxon>Myrmicinae</taxon>
        <taxon>Atta</taxon>
    </lineage>
</organism>
<proteinExistence type="inferred from homology"/>
<dbReference type="GO" id="GO:0004984">
    <property type="term" value="F:olfactory receptor activity"/>
    <property type="evidence" value="ECO:0007669"/>
    <property type="project" value="InterPro"/>
</dbReference>
<dbReference type="PANTHER" id="PTHR21137">
    <property type="entry name" value="ODORANT RECEPTOR"/>
    <property type="match status" value="1"/>
</dbReference>
<dbReference type="AlphaFoldDB" id="A0A158NZP1"/>
<feature type="transmembrane region" description="Helical" evidence="10">
    <location>
        <begin position="275"/>
        <end position="296"/>
    </location>
</feature>
<dbReference type="Proteomes" id="UP000005205">
    <property type="component" value="Unassembled WGS sequence"/>
</dbReference>
<evidence type="ECO:0000256" key="2">
    <source>
        <dbReference type="ARBA" id="ARBA00022475"/>
    </source>
</evidence>
<keyword evidence="12" id="KW-1185">Reference proteome</keyword>
<evidence type="ECO:0000256" key="4">
    <source>
        <dbReference type="ARBA" id="ARBA00022692"/>
    </source>
</evidence>
<evidence type="ECO:0000313" key="11">
    <source>
        <dbReference type="EnsemblMetazoa" id="XP_012062999.1"/>
    </source>
</evidence>
<evidence type="ECO:0000256" key="7">
    <source>
        <dbReference type="ARBA" id="ARBA00023136"/>
    </source>
</evidence>
<keyword evidence="3 10" id="KW-0716">Sensory transduction</keyword>
<keyword evidence="6 10" id="KW-1133">Transmembrane helix</keyword>
<sequence>MKSSSTMSKRDNDFDYAIQVTRIILRSIGAWPSPNYVSNMERIATRFQNVICHFLFGFIIVPSLLQVFLKEHEFKRRVRLLAPVVNASMSWIKYFMILNHAKKIQSCLNRAHQDWSNTVDGSDRKAMLSAARVGRKFAIFSAAFMYTGGLCYRILMPILKGRMLTPENITVRPLALPSYFIKFDGRVSPAYEIVYTLQAFAGVITYSTRVSAAGLAAFFIMHVCGQLSIIMGKLQNLNNISNSNDRAVAILLANIVQHQIEVKSFLAQVEATMRYVWLVEIMGSSLLLCLSGYYIIMEWQNNDLTVMLIMSVMLISFILSIFTYCYVGQRLTDQSIKVGLMTSTTNWYHLQYKRARSLILIMAVSNIPAKISAGRMIDISLPTFNDIDRAGAQIDYGSNRCKAECEQIRKMDETCQRAPVTRSYFRRIW</sequence>
<dbReference type="InParanoid" id="A0A158NZP1"/>
<feature type="transmembrane region" description="Helical" evidence="10">
    <location>
        <begin position="137"/>
        <end position="155"/>
    </location>
</feature>
<reference evidence="11" key="2">
    <citation type="submission" date="2016-04" db="UniProtKB">
        <authorList>
            <consortium name="EnsemblMetazoa"/>
        </authorList>
    </citation>
    <scope>IDENTIFICATION</scope>
</reference>
<gene>
    <name evidence="11" type="primary">105626308</name>
</gene>
<dbReference type="Pfam" id="PF02949">
    <property type="entry name" value="7tm_6"/>
    <property type="match status" value="1"/>
</dbReference>
<keyword evidence="9 10" id="KW-0807">Transducer</keyword>
<evidence type="ECO:0000256" key="9">
    <source>
        <dbReference type="ARBA" id="ARBA00023224"/>
    </source>
</evidence>
<keyword evidence="7 10" id="KW-0472">Membrane</keyword>
<feature type="transmembrane region" description="Helical" evidence="10">
    <location>
        <begin position="80"/>
        <end position="98"/>
    </location>
</feature>
<evidence type="ECO:0000256" key="6">
    <source>
        <dbReference type="ARBA" id="ARBA00022989"/>
    </source>
</evidence>
<evidence type="ECO:0000256" key="10">
    <source>
        <dbReference type="RuleBase" id="RU351113"/>
    </source>
</evidence>
<dbReference type="OrthoDB" id="7540137at2759"/>
<dbReference type="PANTHER" id="PTHR21137:SF35">
    <property type="entry name" value="ODORANT RECEPTOR 19A-RELATED"/>
    <property type="match status" value="1"/>
</dbReference>
<keyword evidence="5 10" id="KW-0552">Olfaction</keyword>
<feature type="transmembrane region" description="Helical" evidence="10">
    <location>
        <begin position="210"/>
        <end position="231"/>
    </location>
</feature>
<evidence type="ECO:0000256" key="5">
    <source>
        <dbReference type="ARBA" id="ARBA00022725"/>
    </source>
</evidence>
<accession>A0A158NZP1</accession>
<comment type="subcellular location">
    <subcellularLocation>
        <location evidence="1 10">Cell membrane</location>
        <topology evidence="1 10">Multi-pass membrane protein</topology>
    </subcellularLocation>
</comment>
<feature type="transmembrane region" description="Helical" evidence="10">
    <location>
        <begin position="308"/>
        <end position="327"/>
    </location>
</feature>
<keyword evidence="4 10" id="KW-0812">Transmembrane</keyword>
<protein>
    <recommendedName>
        <fullName evidence="10">Odorant receptor</fullName>
    </recommendedName>
</protein>
<keyword evidence="8 10" id="KW-0675">Receptor</keyword>
<comment type="similarity">
    <text evidence="10">Belongs to the insect chemoreceptor superfamily. Heteromeric odorant receptor channel (TC 1.A.69) family.</text>
</comment>
<dbReference type="EMBL" id="ADTU01004814">
    <property type="status" value="NOT_ANNOTATED_CDS"/>
    <property type="molecule type" value="Genomic_DNA"/>
</dbReference>
<reference evidence="12" key="1">
    <citation type="journal article" date="2011" name="PLoS Genet.">
        <title>The genome sequence of the leaf-cutter ant Atta cephalotes reveals insights into its obligate symbiotic lifestyle.</title>
        <authorList>
            <person name="Suen G."/>
            <person name="Teiling C."/>
            <person name="Li L."/>
            <person name="Holt C."/>
            <person name="Abouheif E."/>
            <person name="Bornberg-Bauer E."/>
            <person name="Bouffard P."/>
            <person name="Caldera E.J."/>
            <person name="Cash E."/>
            <person name="Cavanaugh A."/>
            <person name="Denas O."/>
            <person name="Elhaik E."/>
            <person name="Fave M.J."/>
            <person name="Gadau J."/>
            <person name="Gibson J.D."/>
            <person name="Graur D."/>
            <person name="Grubbs K.J."/>
            <person name="Hagen D.E."/>
            <person name="Harkins T.T."/>
            <person name="Helmkampf M."/>
            <person name="Hu H."/>
            <person name="Johnson B.R."/>
            <person name="Kim J."/>
            <person name="Marsh S.E."/>
            <person name="Moeller J.A."/>
            <person name="Munoz-Torres M.C."/>
            <person name="Murphy M.C."/>
            <person name="Naughton M.C."/>
            <person name="Nigam S."/>
            <person name="Overson R."/>
            <person name="Rajakumar R."/>
            <person name="Reese J.T."/>
            <person name="Scott J.J."/>
            <person name="Smith C.R."/>
            <person name="Tao S."/>
            <person name="Tsutsui N.D."/>
            <person name="Viljakainen L."/>
            <person name="Wissler L."/>
            <person name="Yandell M.D."/>
            <person name="Zimmer F."/>
            <person name="Taylor J."/>
            <person name="Slater S.C."/>
            <person name="Clifton S.W."/>
            <person name="Warren W.C."/>
            <person name="Elsik C.G."/>
            <person name="Smith C.D."/>
            <person name="Weinstock G.M."/>
            <person name="Gerardo N.M."/>
            <person name="Currie C.R."/>
        </authorList>
    </citation>
    <scope>NUCLEOTIDE SEQUENCE [LARGE SCALE GENOMIC DNA]</scope>
</reference>
<dbReference type="EnsemblMetazoa" id="XM_012207609.1">
    <property type="protein sequence ID" value="XP_012062999.1"/>
    <property type="gene ID" value="LOC105626308"/>
</dbReference>
<evidence type="ECO:0000256" key="8">
    <source>
        <dbReference type="ARBA" id="ARBA00023170"/>
    </source>
</evidence>
<keyword evidence="2" id="KW-1003">Cell membrane</keyword>
<dbReference type="GO" id="GO:0007165">
    <property type="term" value="P:signal transduction"/>
    <property type="evidence" value="ECO:0007669"/>
    <property type="project" value="UniProtKB-KW"/>
</dbReference>
<dbReference type="InterPro" id="IPR004117">
    <property type="entry name" value="7tm6_olfct_rcpt"/>
</dbReference>
<dbReference type="GO" id="GO:0005886">
    <property type="term" value="C:plasma membrane"/>
    <property type="evidence" value="ECO:0007669"/>
    <property type="project" value="UniProtKB-SubCell"/>
</dbReference>
<evidence type="ECO:0000256" key="1">
    <source>
        <dbReference type="ARBA" id="ARBA00004651"/>
    </source>
</evidence>
<evidence type="ECO:0000256" key="3">
    <source>
        <dbReference type="ARBA" id="ARBA00022606"/>
    </source>
</evidence>